<evidence type="ECO:0000313" key="2">
    <source>
        <dbReference type="Proteomes" id="UP000182658"/>
    </source>
</evidence>
<keyword evidence="2" id="KW-1185">Reference proteome</keyword>
<dbReference type="EMBL" id="KV875098">
    <property type="protein sequence ID" value="OIW28963.1"/>
    <property type="molecule type" value="Genomic_DNA"/>
</dbReference>
<name>A0A1J7IP48_9PEZI</name>
<reference evidence="1 2" key="1">
    <citation type="submission" date="2016-10" db="EMBL/GenBank/DDBJ databases">
        <title>Draft genome sequence of Coniochaeta ligniaria NRRL30616, a lignocellulolytic fungus for bioabatement of inhibitors in plant biomass hydrolysates.</title>
        <authorList>
            <consortium name="DOE Joint Genome Institute"/>
            <person name="Jimenez D.J."/>
            <person name="Hector R.E."/>
            <person name="Riley R."/>
            <person name="Sun H."/>
            <person name="Grigoriev I.V."/>
            <person name="Van Elsas J.D."/>
            <person name="Nichols N.N."/>
        </authorList>
    </citation>
    <scope>NUCLEOTIDE SEQUENCE [LARGE SCALE GENOMIC DNA]</scope>
    <source>
        <strain evidence="1 2">NRRL 30616</strain>
    </source>
</reference>
<accession>A0A1J7IP48</accession>
<evidence type="ECO:0000313" key="1">
    <source>
        <dbReference type="EMBL" id="OIW28963.1"/>
    </source>
</evidence>
<dbReference type="Proteomes" id="UP000182658">
    <property type="component" value="Unassembled WGS sequence"/>
</dbReference>
<proteinExistence type="predicted"/>
<dbReference type="InParanoid" id="A0A1J7IP48"/>
<sequence>MPLVGGPGSMDELWCISRPCYSMIWFSNTYQASFANHTQHTGPKTPACCFYASVFWQYTRDRTSAPDASPTSVSCGLTRFESSLCLFGSACWRPGIELTYTRNANELAPKAKWWNAAGRGPDDSRLELAHSQLFYERTAFEKTCLSSSLLMRHVIGSHNPILNALGDISTTARHDKHRILVSVGCVQPDPRFAEPRETVAAPNNACLL</sequence>
<dbReference type="AlphaFoldDB" id="A0A1J7IP48"/>
<gene>
    <name evidence="1" type="ORF">CONLIGDRAFT_402541</name>
</gene>
<protein>
    <submittedName>
        <fullName evidence="1">Uncharacterized protein</fullName>
    </submittedName>
</protein>
<organism evidence="1 2">
    <name type="scientific">Coniochaeta ligniaria NRRL 30616</name>
    <dbReference type="NCBI Taxonomy" id="1408157"/>
    <lineage>
        <taxon>Eukaryota</taxon>
        <taxon>Fungi</taxon>
        <taxon>Dikarya</taxon>
        <taxon>Ascomycota</taxon>
        <taxon>Pezizomycotina</taxon>
        <taxon>Sordariomycetes</taxon>
        <taxon>Sordariomycetidae</taxon>
        <taxon>Coniochaetales</taxon>
        <taxon>Coniochaetaceae</taxon>
        <taxon>Coniochaeta</taxon>
    </lineage>
</organism>